<evidence type="ECO:0000256" key="1">
    <source>
        <dbReference type="SAM" id="SignalP"/>
    </source>
</evidence>
<gene>
    <name evidence="3" type="ORF">SAMN05421766_10350</name>
</gene>
<feature type="signal peptide" evidence="1">
    <location>
        <begin position="1"/>
        <end position="20"/>
    </location>
</feature>
<dbReference type="CDD" id="cd09083">
    <property type="entry name" value="EEP-1"/>
    <property type="match status" value="1"/>
</dbReference>
<reference evidence="3 4" key="1">
    <citation type="submission" date="2017-01" db="EMBL/GenBank/DDBJ databases">
        <authorList>
            <person name="Varghese N."/>
            <person name="Submissions S."/>
        </authorList>
    </citation>
    <scope>NUCLEOTIDE SEQUENCE [LARGE SCALE GENOMIC DNA]</scope>
    <source>
        <strain evidence="3 4">DSM 2061</strain>
    </source>
</reference>
<name>A0ABY1KPZ8_9FLAO</name>
<dbReference type="SUPFAM" id="SSF56219">
    <property type="entry name" value="DNase I-like"/>
    <property type="match status" value="1"/>
</dbReference>
<keyword evidence="1" id="KW-0732">Signal</keyword>
<accession>A0ABY1KPZ8</accession>
<dbReference type="Pfam" id="PF03372">
    <property type="entry name" value="Exo_endo_phos"/>
    <property type="match status" value="1"/>
</dbReference>
<proteinExistence type="predicted"/>
<dbReference type="EMBL" id="FTOB01000003">
    <property type="protein sequence ID" value="SIS63583.1"/>
    <property type="molecule type" value="Genomic_DNA"/>
</dbReference>
<organism evidence="3 4">
    <name type="scientific">Zobellia uliginosa</name>
    <dbReference type="NCBI Taxonomy" id="143224"/>
    <lineage>
        <taxon>Bacteria</taxon>
        <taxon>Pseudomonadati</taxon>
        <taxon>Bacteroidota</taxon>
        <taxon>Flavobacteriia</taxon>
        <taxon>Flavobacteriales</taxon>
        <taxon>Flavobacteriaceae</taxon>
        <taxon>Zobellia</taxon>
    </lineage>
</organism>
<keyword evidence="3" id="KW-0540">Nuclease</keyword>
<keyword evidence="4" id="KW-1185">Reference proteome</keyword>
<feature type="chain" id="PRO_5046367149" evidence="1">
    <location>
        <begin position="21"/>
        <end position="277"/>
    </location>
</feature>
<dbReference type="Gene3D" id="3.60.10.10">
    <property type="entry name" value="Endonuclease/exonuclease/phosphatase"/>
    <property type="match status" value="1"/>
</dbReference>
<evidence type="ECO:0000259" key="2">
    <source>
        <dbReference type="Pfam" id="PF03372"/>
    </source>
</evidence>
<dbReference type="InterPro" id="IPR036691">
    <property type="entry name" value="Endo/exonu/phosph_ase_sf"/>
</dbReference>
<dbReference type="PANTHER" id="PTHR12121">
    <property type="entry name" value="CARBON CATABOLITE REPRESSOR PROTEIN 4"/>
    <property type="match status" value="1"/>
</dbReference>
<dbReference type="InterPro" id="IPR005135">
    <property type="entry name" value="Endo/exonuclease/phosphatase"/>
</dbReference>
<dbReference type="Proteomes" id="UP000185728">
    <property type="component" value="Unassembled WGS sequence"/>
</dbReference>
<protein>
    <submittedName>
        <fullName evidence="3">Metal-dependent hydrolase, endonuclease/exonuclease/phosphatase family</fullName>
    </submittedName>
</protein>
<dbReference type="PANTHER" id="PTHR12121:SF36">
    <property type="entry name" value="ENDONUCLEASE_EXONUCLEASE_PHOSPHATASE DOMAIN-CONTAINING PROTEIN"/>
    <property type="match status" value="1"/>
</dbReference>
<feature type="domain" description="Endonuclease/exonuclease/phosphatase" evidence="2">
    <location>
        <begin position="26"/>
        <end position="268"/>
    </location>
</feature>
<dbReference type="GO" id="GO:0016787">
    <property type="term" value="F:hydrolase activity"/>
    <property type="evidence" value="ECO:0007669"/>
    <property type="project" value="UniProtKB-KW"/>
</dbReference>
<dbReference type="InterPro" id="IPR050410">
    <property type="entry name" value="CCR4/nocturin_mRNA_transcr"/>
</dbReference>
<comment type="caution">
    <text evidence="3">The sequence shown here is derived from an EMBL/GenBank/DDBJ whole genome shotgun (WGS) entry which is preliminary data.</text>
</comment>
<sequence>MALRTIFLLFLFLALHTSQAQELKVMSYNIKFDNVNDTLNNWNDRKADMVKLLKHYAPEFIGMQEVLYHQLTYLDDALEDYNSIGVGRDDGKKKGEFSPILYNSKKFKLIRSNTFWLSPSPDKISVGWDAAMERICSYGLFENKANKQRLWVFNTHFDHIGTEAREKSAALIVKKIKEINTDKIPVVLTGDFNLEPDTKPIQFLKKEMTDGQEASLEPFYGPTGTFSGFDHSRILDRRIDYIFTEGLTVLSYIHIDDRMENNKHISDHLPIMASLKK</sequence>
<keyword evidence="3" id="KW-0378">Hydrolase</keyword>
<evidence type="ECO:0000313" key="4">
    <source>
        <dbReference type="Proteomes" id="UP000185728"/>
    </source>
</evidence>
<dbReference type="RefSeq" id="WP_076454880.1">
    <property type="nucleotide sequence ID" value="NZ_FTOB01000003.1"/>
</dbReference>
<keyword evidence="3" id="KW-0255">Endonuclease</keyword>
<dbReference type="GO" id="GO:0004519">
    <property type="term" value="F:endonuclease activity"/>
    <property type="evidence" value="ECO:0007669"/>
    <property type="project" value="UniProtKB-KW"/>
</dbReference>
<evidence type="ECO:0000313" key="3">
    <source>
        <dbReference type="EMBL" id="SIS63583.1"/>
    </source>
</evidence>